<organism evidence="4">
    <name type="scientific">Salmonella enterica subsp. enterica serovar Dessau</name>
    <dbReference type="NCBI Taxonomy" id="2564349"/>
    <lineage>
        <taxon>Bacteria</taxon>
        <taxon>Pseudomonadati</taxon>
        <taxon>Pseudomonadota</taxon>
        <taxon>Gammaproteobacteria</taxon>
        <taxon>Enterobacterales</taxon>
        <taxon>Enterobacteriaceae</taxon>
        <taxon>Salmonella</taxon>
    </lineage>
</organism>
<dbReference type="GO" id="GO:0005524">
    <property type="term" value="F:ATP binding"/>
    <property type="evidence" value="ECO:0007669"/>
    <property type="project" value="UniProtKB-KW"/>
</dbReference>
<dbReference type="GO" id="GO:0004592">
    <property type="term" value="F:pantoate-beta-alanine ligase activity"/>
    <property type="evidence" value="ECO:0007669"/>
    <property type="project" value="InterPro"/>
</dbReference>
<reference evidence="4" key="1">
    <citation type="submission" date="2019-09" db="EMBL/GenBank/DDBJ databases">
        <title>Characterization of Mobilized Colistin Resistance Gene mcr-9 Carrying Colisitin Resistant Salmonella enterica serotype Senftenberg ST14.</title>
        <authorList>
            <person name="Cha M.-H."/>
            <person name="Woo G.-J."/>
        </authorList>
    </citation>
    <scope>NUCLEOTIDE SEQUENCE</scope>
    <source>
        <strain evidence="4">KUFSE-SAL0043</strain>
    </source>
</reference>
<evidence type="ECO:0000256" key="1">
    <source>
        <dbReference type="ARBA" id="ARBA00022741"/>
    </source>
</evidence>
<dbReference type="PANTHER" id="PTHR21299">
    <property type="entry name" value="CYTIDYLATE KINASE/PANTOATE-BETA-ALANINE LIGASE"/>
    <property type="match status" value="1"/>
</dbReference>
<dbReference type="GO" id="GO:0005829">
    <property type="term" value="C:cytosol"/>
    <property type="evidence" value="ECO:0007669"/>
    <property type="project" value="TreeGrafter"/>
</dbReference>
<dbReference type="Pfam" id="PF02569">
    <property type="entry name" value="Pantoate_ligase"/>
    <property type="match status" value="1"/>
</dbReference>
<evidence type="ECO:0000256" key="2">
    <source>
        <dbReference type="ARBA" id="ARBA00022840"/>
    </source>
</evidence>
<dbReference type="InterPro" id="IPR003721">
    <property type="entry name" value="Pantoate_ligase"/>
</dbReference>
<name>A0A8E5MYM8_SALET</name>
<dbReference type="PANTHER" id="PTHR21299:SF1">
    <property type="entry name" value="PANTOATE--BETA-ALANINE LIGASE"/>
    <property type="match status" value="1"/>
</dbReference>
<gene>
    <name evidence="4" type="ORF">F1331_25520</name>
</gene>
<dbReference type="GO" id="GO:0015940">
    <property type="term" value="P:pantothenate biosynthetic process"/>
    <property type="evidence" value="ECO:0007669"/>
    <property type="project" value="InterPro"/>
</dbReference>
<dbReference type="SUPFAM" id="SSF52374">
    <property type="entry name" value="Nucleotidylyl transferase"/>
    <property type="match status" value="1"/>
</dbReference>
<evidence type="ECO:0000313" key="4">
    <source>
        <dbReference type="EMBL" id="QUS47063.1"/>
    </source>
</evidence>
<accession>A0A8E5MYM8</accession>
<keyword evidence="4" id="KW-0436">Ligase</keyword>
<feature type="region of interest" description="Disordered" evidence="3">
    <location>
        <begin position="1"/>
        <end position="25"/>
    </location>
</feature>
<dbReference type="Gene3D" id="3.40.50.620">
    <property type="entry name" value="HUPs"/>
    <property type="match status" value="1"/>
</dbReference>
<dbReference type="EMBL" id="CP043765">
    <property type="protein sequence ID" value="QUS47063.1"/>
    <property type="molecule type" value="Genomic_DNA"/>
</dbReference>
<sequence>MDRQENERPPDEDGYQREADNRQMDGQDIGERLLQIIHDQFGPNEDFARYPRDLAGDVAKLEGASAVFAPAVSAMYPPGDETRVRVGPLAAHLCGPHRPGHFEGVATVVTKLFAIAGPCIAVFGKKDYQQLAILRRIARDLFLPVTGCNAITQSEL</sequence>
<protein>
    <submittedName>
        <fullName evidence="4">4-phosphopantoate--beta-alanine ligase</fullName>
    </submittedName>
</protein>
<proteinExistence type="predicted"/>
<keyword evidence="2" id="KW-0067">ATP-binding</keyword>
<dbReference type="InterPro" id="IPR014729">
    <property type="entry name" value="Rossmann-like_a/b/a_fold"/>
</dbReference>
<evidence type="ECO:0000256" key="3">
    <source>
        <dbReference type="SAM" id="MobiDB-lite"/>
    </source>
</evidence>
<dbReference type="AlphaFoldDB" id="A0A8E5MYM8"/>
<keyword evidence="1" id="KW-0547">Nucleotide-binding</keyword>